<gene>
    <name evidence="1" type="ORF">J2Z37_000221</name>
</gene>
<dbReference type="Proteomes" id="UP001519343">
    <property type="component" value="Unassembled WGS sequence"/>
</dbReference>
<protein>
    <submittedName>
        <fullName evidence="1">Uncharacterized protein</fullName>
    </submittedName>
</protein>
<accession>A0ABS4GJ01</accession>
<evidence type="ECO:0000313" key="2">
    <source>
        <dbReference type="Proteomes" id="UP001519343"/>
    </source>
</evidence>
<evidence type="ECO:0000313" key="1">
    <source>
        <dbReference type="EMBL" id="MBP1930234.1"/>
    </source>
</evidence>
<keyword evidence="2" id="KW-1185">Reference proteome</keyword>
<sequence length="60" mass="7212">MMDQTPTHDFLEQDHVSDVQWIQKDFMMFDDPEEAEQYLRDEWFGTDGQGLDHETNLYQG</sequence>
<reference evidence="1 2" key="1">
    <citation type="submission" date="2021-03" db="EMBL/GenBank/DDBJ databases">
        <title>Genomic Encyclopedia of Type Strains, Phase IV (KMG-IV): sequencing the most valuable type-strain genomes for metagenomic binning, comparative biology and taxonomic classification.</title>
        <authorList>
            <person name="Goeker M."/>
        </authorList>
    </citation>
    <scope>NUCLEOTIDE SEQUENCE [LARGE SCALE GENOMIC DNA]</scope>
    <source>
        <strain evidence="1 2">DSM 24738</strain>
    </source>
</reference>
<organism evidence="1 2">
    <name type="scientific">Ammoniphilus resinae</name>
    <dbReference type="NCBI Taxonomy" id="861532"/>
    <lineage>
        <taxon>Bacteria</taxon>
        <taxon>Bacillati</taxon>
        <taxon>Bacillota</taxon>
        <taxon>Bacilli</taxon>
        <taxon>Bacillales</taxon>
        <taxon>Paenibacillaceae</taxon>
        <taxon>Aneurinibacillus group</taxon>
        <taxon>Ammoniphilus</taxon>
    </lineage>
</organism>
<dbReference type="RefSeq" id="WP_209808077.1">
    <property type="nucleotide sequence ID" value="NZ_JAGGKT010000001.1"/>
</dbReference>
<proteinExistence type="predicted"/>
<name>A0ABS4GJ01_9BACL</name>
<comment type="caution">
    <text evidence="1">The sequence shown here is derived from an EMBL/GenBank/DDBJ whole genome shotgun (WGS) entry which is preliminary data.</text>
</comment>
<dbReference type="EMBL" id="JAGGKT010000001">
    <property type="protein sequence ID" value="MBP1930234.1"/>
    <property type="molecule type" value="Genomic_DNA"/>
</dbReference>